<dbReference type="InterPro" id="IPR005122">
    <property type="entry name" value="Uracil-DNA_glycosylase-like"/>
</dbReference>
<dbReference type="AlphaFoldDB" id="A0A0C1MY55"/>
<feature type="domain" description="Uracil-DNA glycosylase-like" evidence="1">
    <location>
        <begin position="54"/>
        <end position="212"/>
    </location>
</feature>
<name>A0A0C1MY55_9RICK</name>
<dbReference type="Gene3D" id="3.40.470.10">
    <property type="entry name" value="Uracil-DNA glycosylase-like domain"/>
    <property type="match status" value="1"/>
</dbReference>
<protein>
    <recommendedName>
        <fullName evidence="1">Uracil-DNA glycosylase-like domain-containing protein</fullName>
    </recommendedName>
</protein>
<dbReference type="STRING" id="86105.NF27_FN00150"/>
<sequence length="220" mass="25609">MAFIFLRILILLKHLIVLYICLRDQKVMDIAQIILEIENYISSIPGMKNGYKPILQLSPKAKLLIIGQAPGRKAQESGIPWNDRSGDTLRSWLNLSREVFYNKDKIAIMPIGFYYTGVNKHGGDNPPDINCAKLWHQSLIDQMPNIELTILIGSYAQNYYLKRRIKNTMRDTIQAWKDYLPEYLVLPHPSWRNNAWIKKNKWFNEELLPEVNKIVGKVLT</sequence>
<dbReference type="EMBL" id="JSWE01000139">
    <property type="protein sequence ID" value="KIE04866.1"/>
    <property type="molecule type" value="Genomic_DNA"/>
</dbReference>
<dbReference type="InterPro" id="IPR036895">
    <property type="entry name" value="Uracil-DNA_glycosylase-like_sf"/>
</dbReference>
<dbReference type="SUPFAM" id="SSF52141">
    <property type="entry name" value="Uracil-DNA glycosylase-like"/>
    <property type="match status" value="1"/>
</dbReference>
<evidence type="ECO:0000313" key="3">
    <source>
        <dbReference type="Proteomes" id="UP000031258"/>
    </source>
</evidence>
<dbReference type="SMART" id="SM00987">
    <property type="entry name" value="UreE_C"/>
    <property type="match status" value="1"/>
</dbReference>
<dbReference type="PANTHER" id="PTHR42160">
    <property type="entry name" value="URACIL-DNA GLYCOSYLASE SUPERFAMILY PROTEIN"/>
    <property type="match status" value="1"/>
</dbReference>
<dbReference type="Proteomes" id="UP000031258">
    <property type="component" value="Unassembled WGS sequence"/>
</dbReference>
<dbReference type="Pfam" id="PF03167">
    <property type="entry name" value="UDG"/>
    <property type="match status" value="1"/>
</dbReference>
<dbReference type="PATRIC" id="fig|86105.3.peg.1354"/>
<dbReference type="PANTHER" id="PTHR42160:SF1">
    <property type="entry name" value="URACIL-DNA GLYCOSYLASE SUPERFAMILY PROTEIN"/>
    <property type="match status" value="1"/>
</dbReference>
<dbReference type="SMART" id="SM00986">
    <property type="entry name" value="UDG"/>
    <property type="match status" value="1"/>
</dbReference>
<evidence type="ECO:0000259" key="1">
    <source>
        <dbReference type="SMART" id="SM00986"/>
    </source>
</evidence>
<dbReference type="CDD" id="cd10033">
    <property type="entry name" value="UDG_like"/>
    <property type="match status" value="1"/>
</dbReference>
<organism evidence="2 3">
    <name type="scientific">Candidatus Jidaibacter acanthamoebae</name>
    <dbReference type="NCBI Taxonomy" id="86105"/>
    <lineage>
        <taxon>Bacteria</taxon>
        <taxon>Pseudomonadati</taxon>
        <taxon>Pseudomonadota</taxon>
        <taxon>Alphaproteobacteria</taxon>
        <taxon>Rickettsiales</taxon>
        <taxon>Candidatus Midichloriaceae</taxon>
        <taxon>Candidatus Jidaibacter</taxon>
    </lineage>
</organism>
<proteinExistence type="predicted"/>
<evidence type="ECO:0000313" key="2">
    <source>
        <dbReference type="EMBL" id="KIE04866.1"/>
    </source>
</evidence>
<reference evidence="2 3" key="1">
    <citation type="submission" date="2014-11" db="EMBL/GenBank/DDBJ databases">
        <title>A Rickettsiales Symbiont of Amoebae With Ancient Features.</title>
        <authorList>
            <person name="Schulz F."/>
            <person name="Martijn J."/>
            <person name="Wascher F."/>
            <person name="Kostanjsek R."/>
            <person name="Ettema T.J."/>
            <person name="Horn M."/>
        </authorList>
    </citation>
    <scope>NUCLEOTIDE SEQUENCE [LARGE SCALE GENOMIC DNA]</scope>
    <source>
        <strain evidence="2 3">UWC36</strain>
    </source>
</reference>
<accession>A0A0C1MY55</accession>
<comment type="caution">
    <text evidence="2">The sequence shown here is derived from an EMBL/GenBank/DDBJ whole genome shotgun (WGS) entry which is preliminary data.</text>
</comment>
<dbReference type="InterPro" id="IPR047124">
    <property type="entry name" value="HI_0220.2"/>
</dbReference>
<gene>
    <name evidence="2" type="ORF">NF27_FN00150</name>
</gene>
<keyword evidence="3" id="KW-1185">Reference proteome</keyword>